<dbReference type="Proteomes" id="UP000183940">
    <property type="component" value="Unassembled WGS sequence"/>
</dbReference>
<evidence type="ECO:0000313" key="4">
    <source>
        <dbReference type="Proteomes" id="UP000183940"/>
    </source>
</evidence>
<dbReference type="EMBL" id="MLAW01000027">
    <property type="protein sequence ID" value="OJJ24702.1"/>
    <property type="molecule type" value="Genomic_DNA"/>
</dbReference>
<gene>
    <name evidence="3" type="ORF">BI308_15515</name>
</gene>
<name>A0A1L9QPZ5_9CYAN</name>
<accession>A0A1L9QPZ5</accession>
<comment type="caution">
    <text evidence="3">The sequence shown here is derived from an EMBL/GenBank/DDBJ whole genome shotgun (WGS) entry which is preliminary data.</text>
</comment>
<dbReference type="STRING" id="1925591.BI308_15515"/>
<feature type="transmembrane region" description="Helical" evidence="2">
    <location>
        <begin position="13"/>
        <end position="33"/>
    </location>
</feature>
<feature type="region of interest" description="Disordered" evidence="1">
    <location>
        <begin position="41"/>
        <end position="61"/>
    </location>
</feature>
<reference evidence="3" key="1">
    <citation type="submission" date="2016-10" db="EMBL/GenBank/DDBJ databases">
        <title>CRISPR-Cas defence system in Roseofilum reptotaenium: evidence of a bacteriophage-cyanobacterium arms race in the coral black band disease.</title>
        <authorList>
            <person name="Buerger P."/>
            <person name="Wood-Charlson E.M."/>
            <person name="Weynberg K.D."/>
            <person name="Willis B."/>
            <person name="Van Oppen M.J."/>
        </authorList>
    </citation>
    <scope>NUCLEOTIDE SEQUENCE [LARGE SCALE GENOMIC DNA]</scope>
    <source>
        <strain evidence="3">AO1-A</strain>
    </source>
</reference>
<keyword evidence="2" id="KW-0812">Transmembrane</keyword>
<evidence type="ECO:0000313" key="3">
    <source>
        <dbReference type="EMBL" id="OJJ24702.1"/>
    </source>
</evidence>
<evidence type="ECO:0000256" key="2">
    <source>
        <dbReference type="SAM" id="Phobius"/>
    </source>
</evidence>
<evidence type="ECO:0000256" key="1">
    <source>
        <dbReference type="SAM" id="MobiDB-lite"/>
    </source>
</evidence>
<proteinExistence type="predicted"/>
<sequence>MNPKKHSSNIHPIWNWVNWLSFPILLFIGIHLLQVQDRTPQSTFSVPPQSLELETSWSSHS</sequence>
<keyword evidence="2" id="KW-0472">Membrane</keyword>
<dbReference type="AlphaFoldDB" id="A0A1L9QPZ5"/>
<protein>
    <submittedName>
        <fullName evidence="3">Uncharacterized protein</fullName>
    </submittedName>
</protein>
<organism evidence="3 4">
    <name type="scientific">Roseofilum reptotaenium AO1-A</name>
    <dbReference type="NCBI Taxonomy" id="1925591"/>
    <lineage>
        <taxon>Bacteria</taxon>
        <taxon>Bacillati</taxon>
        <taxon>Cyanobacteriota</taxon>
        <taxon>Cyanophyceae</taxon>
        <taxon>Desertifilales</taxon>
        <taxon>Desertifilaceae</taxon>
        <taxon>Roseofilum</taxon>
    </lineage>
</organism>
<keyword evidence="2" id="KW-1133">Transmembrane helix</keyword>
<keyword evidence="4" id="KW-1185">Reference proteome</keyword>